<protein>
    <submittedName>
        <fullName evidence="3">2TM domain-containing protein</fullName>
    </submittedName>
</protein>
<name>A0A5C8UNE5_9MICO</name>
<dbReference type="EMBL" id="VRMG01000008">
    <property type="protein sequence ID" value="TXN29896.1"/>
    <property type="molecule type" value="Genomic_DNA"/>
</dbReference>
<reference evidence="3 4" key="1">
    <citation type="submission" date="2019-08" db="EMBL/GenBank/DDBJ databases">
        <title>Bacterial whole genome sequence for Glaciihabitans sp. CHu50b-6-2.</title>
        <authorList>
            <person name="Jin L."/>
        </authorList>
    </citation>
    <scope>NUCLEOTIDE SEQUENCE [LARGE SCALE GENOMIC DNA]</scope>
    <source>
        <strain evidence="3 4">CHu50b-6-2</strain>
    </source>
</reference>
<comment type="caution">
    <text evidence="3">The sequence shown here is derived from an EMBL/GenBank/DDBJ whole genome shotgun (WGS) entry which is preliminary data.</text>
</comment>
<proteinExistence type="predicted"/>
<keyword evidence="4" id="KW-1185">Reference proteome</keyword>
<dbReference type="AlphaFoldDB" id="A0A5C8UNE5"/>
<evidence type="ECO:0000256" key="1">
    <source>
        <dbReference type="SAM" id="Phobius"/>
    </source>
</evidence>
<keyword evidence="1" id="KW-1133">Transmembrane helix</keyword>
<gene>
    <name evidence="3" type="ORF">FVP33_12220</name>
</gene>
<sequence length="97" mass="11011">MTDEELRKAARRRLRAKSNFWSFVGVWAAVALLLTAIWFITSPGAYYWPVWAIFGMGVAALFIGLDAYGPGHRYHTEADVDAEIERMTGRSRDNKES</sequence>
<dbReference type="RefSeq" id="WP_147783939.1">
    <property type="nucleotide sequence ID" value="NZ_VRMG01000008.1"/>
</dbReference>
<feature type="transmembrane region" description="Helical" evidence="1">
    <location>
        <begin position="20"/>
        <end position="40"/>
    </location>
</feature>
<dbReference type="Proteomes" id="UP000321379">
    <property type="component" value="Unassembled WGS sequence"/>
</dbReference>
<keyword evidence="1" id="KW-0812">Transmembrane</keyword>
<organism evidence="3 4">
    <name type="scientific">Lacisediminihabitans profunda</name>
    <dbReference type="NCBI Taxonomy" id="2594790"/>
    <lineage>
        <taxon>Bacteria</taxon>
        <taxon>Bacillati</taxon>
        <taxon>Actinomycetota</taxon>
        <taxon>Actinomycetes</taxon>
        <taxon>Micrococcales</taxon>
        <taxon>Microbacteriaceae</taxon>
        <taxon>Lacisediminihabitans</taxon>
    </lineage>
</organism>
<accession>A0A5C8UNE5</accession>
<feature type="domain" description="2TM" evidence="2">
    <location>
        <begin position="9"/>
        <end position="74"/>
    </location>
</feature>
<feature type="transmembrane region" description="Helical" evidence="1">
    <location>
        <begin position="46"/>
        <end position="65"/>
    </location>
</feature>
<evidence type="ECO:0000259" key="2">
    <source>
        <dbReference type="Pfam" id="PF13239"/>
    </source>
</evidence>
<evidence type="ECO:0000313" key="4">
    <source>
        <dbReference type="Proteomes" id="UP000321379"/>
    </source>
</evidence>
<dbReference type="Pfam" id="PF13239">
    <property type="entry name" value="2TM"/>
    <property type="match status" value="1"/>
</dbReference>
<dbReference type="InterPro" id="IPR025698">
    <property type="entry name" value="2TM_dom"/>
</dbReference>
<evidence type="ECO:0000313" key="3">
    <source>
        <dbReference type="EMBL" id="TXN29896.1"/>
    </source>
</evidence>
<keyword evidence="1" id="KW-0472">Membrane</keyword>